<keyword evidence="2" id="KW-1185">Reference proteome</keyword>
<gene>
    <name evidence="1" type="ORF">HPB50_020337</name>
</gene>
<protein>
    <submittedName>
        <fullName evidence="1">Uncharacterized protein</fullName>
    </submittedName>
</protein>
<accession>A0ACB7TNF1</accession>
<proteinExistence type="predicted"/>
<organism evidence="1 2">
    <name type="scientific">Hyalomma asiaticum</name>
    <name type="common">Tick</name>
    <dbReference type="NCBI Taxonomy" id="266040"/>
    <lineage>
        <taxon>Eukaryota</taxon>
        <taxon>Metazoa</taxon>
        <taxon>Ecdysozoa</taxon>
        <taxon>Arthropoda</taxon>
        <taxon>Chelicerata</taxon>
        <taxon>Arachnida</taxon>
        <taxon>Acari</taxon>
        <taxon>Parasitiformes</taxon>
        <taxon>Ixodida</taxon>
        <taxon>Ixodoidea</taxon>
        <taxon>Ixodidae</taxon>
        <taxon>Hyalomminae</taxon>
        <taxon>Hyalomma</taxon>
    </lineage>
</organism>
<name>A0ACB7TNF1_HYAAI</name>
<dbReference type="Proteomes" id="UP000821845">
    <property type="component" value="Chromosome 1"/>
</dbReference>
<comment type="caution">
    <text evidence="1">The sequence shown here is derived from an EMBL/GenBank/DDBJ whole genome shotgun (WGS) entry which is preliminary data.</text>
</comment>
<evidence type="ECO:0000313" key="2">
    <source>
        <dbReference type="Proteomes" id="UP000821845"/>
    </source>
</evidence>
<evidence type="ECO:0000313" key="1">
    <source>
        <dbReference type="EMBL" id="KAH6947631.1"/>
    </source>
</evidence>
<reference evidence="1" key="1">
    <citation type="submission" date="2020-05" db="EMBL/GenBank/DDBJ databases">
        <title>Large-scale comparative analyses of tick genomes elucidate their genetic diversity and vector capacities.</title>
        <authorList>
            <person name="Jia N."/>
            <person name="Wang J."/>
            <person name="Shi W."/>
            <person name="Du L."/>
            <person name="Sun Y."/>
            <person name="Zhan W."/>
            <person name="Jiang J."/>
            <person name="Wang Q."/>
            <person name="Zhang B."/>
            <person name="Ji P."/>
            <person name="Sakyi L.B."/>
            <person name="Cui X."/>
            <person name="Yuan T."/>
            <person name="Jiang B."/>
            <person name="Yang W."/>
            <person name="Lam T.T.-Y."/>
            <person name="Chang Q."/>
            <person name="Ding S."/>
            <person name="Wang X."/>
            <person name="Zhu J."/>
            <person name="Ruan X."/>
            <person name="Zhao L."/>
            <person name="Wei J."/>
            <person name="Que T."/>
            <person name="Du C."/>
            <person name="Cheng J."/>
            <person name="Dai P."/>
            <person name="Han X."/>
            <person name="Huang E."/>
            <person name="Gao Y."/>
            <person name="Liu J."/>
            <person name="Shao H."/>
            <person name="Ye R."/>
            <person name="Li L."/>
            <person name="Wei W."/>
            <person name="Wang X."/>
            <person name="Wang C."/>
            <person name="Yang T."/>
            <person name="Huo Q."/>
            <person name="Li W."/>
            <person name="Guo W."/>
            <person name="Chen H."/>
            <person name="Zhou L."/>
            <person name="Ni X."/>
            <person name="Tian J."/>
            <person name="Zhou Y."/>
            <person name="Sheng Y."/>
            <person name="Liu T."/>
            <person name="Pan Y."/>
            <person name="Xia L."/>
            <person name="Li J."/>
            <person name="Zhao F."/>
            <person name="Cao W."/>
        </authorList>
    </citation>
    <scope>NUCLEOTIDE SEQUENCE</scope>
    <source>
        <strain evidence="1">Hyas-2018</strain>
    </source>
</reference>
<sequence length="280" mass="30983">MGRRRNLADLSPQPVYWDPRYERYFYAGTLPPLDAAVSPKVEVEPIKPTRRPSILVTGGDQASEREERQERHISWSLLDEDDEAPAEDDQRGANVAPAWRPVASAMNVLVGLSLLSLLAVFATLWATGSLDYAGRAAQTARQDVTATTTIFPTAAPESSAESSVRDRAEFETGAPAPAGSVKKRAGNADVSTTTLTNDAEAYVGTKANTTGSHGRRRTRSSRRQTFGTTRTTSTSTRQKRRLRRDKISITPSSQPSTVRRDLRRRRRRPKEVSSNTRHHN</sequence>
<dbReference type="EMBL" id="CM023481">
    <property type="protein sequence ID" value="KAH6947631.1"/>
    <property type="molecule type" value="Genomic_DNA"/>
</dbReference>